<dbReference type="OrthoDB" id="3393036at2"/>
<keyword evidence="2" id="KW-1185">Reference proteome</keyword>
<gene>
    <name evidence="1" type="ORF">BDK92_5513</name>
</gene>
<reference evidence="1 2" key="1">
    <citation type="submission" date="2018-10" db="EMBL/GenBank/DDBJ databases">
        <title>Sequencing the genomes of 1000 actinobacteria strains.</title>
        <authorList>
            <person name="Klenk H.-P."/>
        </authorList>
    </citation>
    <scope>NUCLEOTIDE SEQUENCE [LARGE SCALE GENOMIC DNA]</scope>
    <source>
        <strain evidence="1 2">DSM 45175</strain>
    </source>
</reference>
<evidence type="ECO:0000313" key="1">
    <source>
        <dbReference type="EMBL" id="RKR91123.1"/>
    </source>
</evidence>
<proteinExistence type="predicted"/>
<evidence type="ECO:0000313" key="2">
    <source>
        <dbReference type="Proteomes" id="UP000277671"/>
    </source>
</evidence>
<dbReference type="AlphaFoldDB" id="A0A495JQ78"/>
<evidence type="ECO:0008006" key="3">
    <source>
        <dbReference type="Google" id="ProtNLM"/>
    </source>
</evidence>
<dbReference type="EMBL" id="RBKT01000001">
    <property type="protein sequence ID" value="RKR91123.1"/>
    <property type="molecule type" value="Genomic_DNA"/>
</dbReference>
<protein>
    <recommendedName>
        <fullName evidence="3">Flavin reductase</fullName>
    </recommendedName>
</protein>
<comment type="caution">
    <text evidence="1">The sequence shown here is derived from an EMBL/GenBank/DDBJ whole genome shotgun (WGS) entry which is preliminary data.</text>
</comment>
<name>A0A495JQ78_9ACTN</name>
<accession>A0A495JQ78</accession>
<dbReference type="Proteomes" id="UP000277671">
    <property type="component" value="Unassembled WGS sequence"/>
</dbReference>
<sequence length="89" mass="10274">MTSHGPVMPIWNCAGCGLPWPCRTRQQELRAVYVDAPVSLSLYLSSYLVMAMQDLPGTPAGVLHRRFMEWMREGQPREDNWVRVARRSR</sequence>
<organism evidence="1 2">
    <name type="scientific">Micromonospora pisi</name>
    <dbReference type="NCBI Taxonomy" id="589240"/>
    <lineage>
        <taxon>Bacteria</taxon>
        <taxon>Bacillati</taxon>
        <taxon>Actinomycetota</taxon>
        <taxon>Actinomycetes</taxon>
        <taxon>Micromonosporales</taxon>
        <taxon>Micromonosporaceae</taxon>
        <taxon>Micromonospora</taxon>
    </lineage>
</organism>